<dbReference type="InterPro" id="IPR040841">
    <property type="entry name" value="Luciferase_dom"/>
</dbReference>
<keyword evidence="2" id="KW-1133">Transmembrane helix</keyword>
<dbReference type="PANTHER" id="PTHR38695">
    <property type="entry name" value="AMINO ACID PERMEASE_ SLC12A DOMAIN-CONTAINING PROTEIN"/>
    <property type="match status" value="1"/>
</dbReference>
<dbReference type="Proteomes" id="UP000799766">
    <property type="component" value="Unassembled WGS sequence"/>
</dbReference>
<dbReference type="EMBL" id="MU001672">
    <property type="protein sequence ID" value="KAF2460908.1"/>
    <property type="molecule type" value="Genomic_DNA"/>
</dbReference>
<sequence length="294" mass="31680">MATQGASPILLTEMSTVTSFAITTILLIPALSYLYVLLRRDYDDFLSLGPGGTPSTPLGYLRIKILSFFALRDPCRAAPVPPNLRPQRGYLSMSTLPVRAGPRPRVRGIAPHRQMTQRGPPNIFNALAMRLQALAAYERNGLALGTSCFEKHSTGLFCVSPVLRTCAGEVCHAHGSDGSLHLTLHPADAAAVLASGWGERHPLAKGGWLSRFVPAGFIMVYAPRDEVELEVVMQIILASAWWVGGRIPRPAGEGAVESRKPFTAVGLVPDSEGDNSADWAARPCQTTSSMVHRS</sequence>
<dbReference type="PANTHER" id="PTHR38695:SF1">
    <property type="entry name" value="AMINO ACID PERMEASE_ SLC12A DOMAIN-CONTAINING PROTEIN"/>
    <property type="match status" value="1"/>
</dbReference>
<reference evidence="4" key="1">
    <citation type="journal article" date="2020" name="Stud. Mycol.">
        <title>101 Dothideomycetes genomes: a test case for predicting lifestyles and emergence of pathogens.</title>
        <authorList>
            <person name="Haridas S."/>
            <person name="Albert R."/>
            <person name="Binder M."/>
            <person name="Bloem J."/>
            <person name="Labutti K."/>
            <person name="Salamov A."/>
            <person name="Andreopoulos B."/>
            <person name="Baker S."/>
            <person name="Barry K."/>
            <person name="Bills G."/>
            <person name="Bluhm B."/>
            <person name="Cannon C."/>
            <person name="Castanera R."/>
            <person name="Culley D."/>
            <person name="Daum C."/>
            <person name="Ezra D."/>
            <person name="Gonzalez J."/>
            <person name="Henrissat B."/>
            <person name="Kuo A."/>
            <person name="Liang C."/>
            <person name="Lipzen A."/>
            <person name="Lutzoni F."/>
            <person name="Magnuson J."/>
            <person name="Mondo S."/>
            <person name="Nolan M."/>
            <person name="Ohm R."/>
            <person name="Pangilinan J."/>
            <person name="Park H.-J."/>
            <person name="Ramirez L."/>
            <person name="Alfaro M."/>
            <person name="Sun H."/>
            <person name="Tritt A."/>
            <person name="Yoshinaga Y."/>
            <person name="Zwiers L.-H."/>
            <person name="Turgeon B."/>
            <person name="Goodwin S."/>
            <person name="Spatafora J."/>
            <person name="Crous P."/>
            <person name="Grigoriev I."/>
        </authorList>
    </citation>
    <scope>NUCLEOTIDE SEQUENCE</scope>
    <source>
        <strain evidence="4">ATCC 16933</strain>
    </source>
</reference>
<feature type="compositionally biased region" description="Polar residues" evidence="1">
    <location>
        <begin position="284"/>
        <end position="294"/>
    </location>
</feature>
<dbReference type="Pfam" id="PF17648">
    <property type="entry name" value="Luciferase"/>
    <property type="match status" value="1"/>
</dbReference>
<gene>
    <name evidence="4" type="ORF">BDY21DRAFT_333788</name>
</gene>
<keyword evidence="2" id="KW-0472">Membrane</keyword>
<dbReference type="OrthoDB" id="9987011at2759"/>
<evidence type="ECO:0000256" key="1">
    <source>
        <dbReference type="SAM" id="MobiDB-lite"/>
    </source>
</evidence>
<keyword evidence="5" id="KW-1185">Reference proteome</keyword>
<feature type="transmembrane region" description="Helical" evidence="2">
    <location>
        <begin position="20"/>
        <end position="38"/>
    </location>
</feature>
<name>A0A6A6PAJ6_9PEZI</name>
<dbReference type="InterPro" id="IPR048273">
    <property type="entry name" value="Luciferase"/>
</dbReference>
<accession>A0A6A6PAJ6</accession>
<evidence type="ECO:0000313" key="4">
    <source>
        <dbReference type="EMBL" id="KAF2460908.1"/>
    </source>
</evidence>
<dbReference type="AlphaFoldDB" id="A0A6A6PAJ6"/>
<feature type="domain" description="Luciferase" evidence="3">
    <location>
        <begin position="168"/>
        <end position="239"/>
    </location>
</feature>
<protein>
    <recommendedName>
        <fullName evidence="3">Luciferase domain-containing protein</fullName>
    </recommendedName>
</protein>
<evidence type="ECO:0000256" key="2">
    <source>
        <dbReference type="SAM" id="Phobius"/>
    </source>
</evidence>
<proteinExistence type="predicted"/>
<evidence type="ECO:0000259" key="3">
    <source>
        <dbReference type="Pfam" id="PF17648"/>
    </source>
</evidence>
<feature type="region of interest" description="Disordered" evidence="1">
    <location>
        <begin position="273"/>
        <end position="294"/>
    </location>
</feature>
<keyword evidence="2" id="KW-0812">Transmembrane</keyword>
<organism evidence="4 5">
    <name type="scientific">Lineolata rhizophorae</name>
    <dbReference type="NCBI Taxonomy" id="578093"/>
    <lineage>
        <taxon>Eukaryota</taxon>
        <taxon>Fungi</taxon>
        <taxon>Dikarya</taxon>
        <taxon>Ascomycota</taxon>
        <taxon>Pezizomycotina</taxon>
        <taxon>Dothideomycetes</taxon>
        <taxon>Dothideomycetes incertae sedis</taxon>
        <taxon>Lineolatales</taxon>
        <taxon>Lineolataceae</taxon>
        <taxon>Lineolata</taxon>
    </lineage>
</organism>
<evidence type="ECO:0000313" key="5">
    <source>
        <dbReference type="Proteomes" id="UP000799766"/>
    </source>
</evidence>